<keyword evidence="13" id="KW-0175">Coiled coil</keyword>
<evidence type="ECO:0000313" key="20">
    <source>
        <dbReference type="Proteomes" id="UP000309215"/>
    </source>
</evidence>
<dbReference type="InterPro" id="IPR001610">
    <property type="entry name" value="PAC"/>
</dbReference>
<dbReference type="InterPro" id="IPR038318">
    <property type="entry name" value="KdpD_sf"/>
</dbReference>
<dbReference type="Pfam" id="PF00989">
    <property type="entry name" value="PAS"/>
    <property type="match status" value="1"/>
</dbReference>
<feature type="coiled-coil region" evidence="13">
    <location>
        <begin position="525"/>
        <end position="556"/>
    </location>
</feature>
<evidence type="ECO:0000256" key="3">
    <source>
        <dbReference type="ARBA" id="ARBA00012438"/>
    </source>
</evidence>
<dbReference type="InterPro" id="IPR025201">
    <property type="entry name" value="KdpD_TM"/>
</dbReference>
<feature type="domain" description="PAS" evidence="17">
    <location>
        <begin position="281"/>
        <end position="352"/>
    </location>
</feature>
<dbReference type="SMART" id="SM00086">
    <property type="entry name" value="PAC"/>
    <property type="match status" value="3"/>
</dbReference>
<dbReference type="Gene3D" id="1.10.287.130">
    <property type="match status" value="1"/>
</dbReference>
<evidence type="ECO:0000259" key="18">
    <source>
        <dbReference type="PROSITE" id="PS50113"/>
    </source>
</evidence>
<dbReference type="Gene3D" id="3.30.565.10">
    <property type="entry name" value="Histidine kinase-like ATPase, C-terminal domain"/>
    <property type="match status" value="1"/>
</dbReference>
<dbReference type="Gene3D" id="3.30.450.20">
    <property type="entry name" value="PAS domain"/>
    <property type="match status" value="3"/>
</dbReference>
<dbReference type="InterPro" id="IPR013767">
    <property type="entry name" value="PAS_fold"/>
</dbReference>
<keyword evidence="12 15" id="KW-0472">Membrane</keyword>
<evidence type="ECO:0000256" key="15">
    <source>
        <dbReference type="SAM" id="Phobius"/>
    </source>
</evidence>
<feature type="domain" description="Histidine kinase" evidence="16">
    <location>
        <begin position="563"/>
        <end position="778"/>
    </location>
</feature>
<evidence type="ECO:0000256" key="2">
    <source>
        <dbReference type="ARBA" id="ARBA00004141"/>
    </source>
</evidence>
<evidence type="ECO:0000256" key="9">
    <source>
        <dbReference type="ARBA" id="ARBA00022840"/>
    </source>
</evidence>
<feature type="domain" description="PAC" evidence="18">
    <location>
        <begin position="479"/>
        <end position="534"/>
    </location>
</feature>
<evidence type="ECO:0000256" key="4">
    <source>
        <dbReference type="ARBA" id="ARBA00022553"/>
    </source>
</evidence>
<dbReference type="GO" id="GO:0005524">
    <property type="term" value="F:ATP binding"/>
    <property type="evidence" value="ECO:0007669"/>
    <property type="project" value="UniProtKB-KW"/>
</dbReference>
<dbReference type="PRINTS" id="PR00344">
    <property type="entry name" value="BCTRLSENSOR"/>
</dbReference>
<dbReference type="InterPro" id="IPR036097">
    <property type="entry name" value="HisK_dim/P_sf"/>
</dbReference>
<dbReference type="Pfam" id="PF08448">
    <property type="entry name" value="PAS_4"/>
    <property type="match status" value="1"/>
</dbReference>
<evidence type="ECO:0000256" key="1">
    <source>
        <dbReference type="ARBA" id="ARBA00000085"/>
    </source>
</evidence>
<dbReference type="OrthoDB" id="5524356at2"/>
<dbReference type="Proteomes" id="UP000309215">
    <property type="component" value="Unassembled WGS sequence"/>
</dbReference>
<dbReference type="InterPro" id="IPR003594">
    <property type="entry name" value="HATPase_dom"/>
</dbReference>
<dbReference type="EC" id="2.7.13.3" evidence="3"/>
<dbReference type="InterPro" id="IPR000700">
    <property type="entry name" value="PAS-assoc_C"/>
</dbReference>
<feature type="domain" description="PAC" evidence="18">
    <location>
        <begin position="228"/>
        <end position="280"/>
    </location>
</feature>
<proteinExistence type="predicted"/>
<dbReference type="GO" id="GO:0016020">
    <property type="term" value="C:membrane"/>
    <property type="evidence" value="ECO:0007669"/>
    <property type="project" value="UniProtKB-SubCell"/>
</dbReference>
<keyword evidence="10 15" id="KW-1133">Transmembrane helix</keyword>
<name>A0A4U1IYI3_9BACT</name>
<dbReference type="SUPFAM" id="SSF55785">
    <property type="entry name" value="PYP-like sensor domain (PAS domain)"/>
    <property type="match status" value="3"/>
</dbReference>
<evidence type="ECO:0000313" key="19">
    <source>
        <dbReference type="EMBL" id="TKC99646.1"/>
    </source>
</evidence>
<dbReference type="Gene3D" id="1.20.120.620">
    <property type="entry name" value="Backbone structure of the membrane domain of e. Coli histidine kinase receptor kdpd"/>
    <property type="match status" value="1"/>
</dbReference>
<dbReference type="PANTHER" id="PTHR43304">
    <property type="entry name" value="PHYTOCHROME-LIKE PROTEIN CPH1"/>
    <property type="match status" value="1"/>
</dbReference>
<dbReference type="PANTHER" id="PTHR43304:SF1">
    <property type="entry name" value="PAC DOMAIN-CONTAINING PROTEIN"/>
    <property type="match status" value="1"/>
</dbReference>
<keyword evidence="9" id="KW-0067">ATP-binding</keyword>
<keyword evidence="11" id="KW-0902">Two-component regulatory system</keyword>
<keyword evidence="5" id="KW-0808">Transferase</keyword>
<sequence length="780" mass="85831">MWYDARTSAPVWSPPATTSASPKPPPERTGKRLFARYGVAVAAVAVVTAIRLALDPVLGEQSPFLLFTLAVMAAAWYGGLRAALFAVVLAALSSTFFVLHPKFEFVLPSVMGQVQLVLFLCTGMGLSYLTDSLHRARIRAEAAEQKAQASEEWLRVTLRSIGDGVIATDESGRVAFMNPSAEKLTGWDAEDAIDRPLGDVFRVVGEADRESMEDPVTRVLRDGSVVGLANHTVLLARDEKEYPISNSGAPILDDTGRIRGVVLVFQDGTAEHEAAQRLAASEEEFREAFERAGVGEAQVELSTGRFLRVNHMLSEITGCTADELARMTFSELTHPDNRAADWRRFQAAVRGECPMFESDTRYVRKDGREIQVRVTATIVRNAQGEPLRALFVFHDVTERAEAEQALRHGKALLRAVTDATSDLIYAKDLAGRLTLANPATLRVLGRTEEEAIGHRDTDFAPQPAQGRHIAALDRRVFTTGQEIRAEEEFGPPGAVRTYSTIKTPLRNESGAVVGLVGVSRDVTDQKHAEEEVRRLNAELELRVDERTRALSDANAELEAFSYTIAHDLRAPVRNMHSLADALVEDHAEELSPDARGYTQRIVSAAVRMDDLIKDLLAYARLAREAIRLDPLDLDAVLTDVLGQMRPEIRERGAEVRVAWPLGRVIAHRTTLGQVVTNLLGNAIKFAEAGKTPVAYVRSEDRGDRVRLWVEDRGIGVEPEHRERIFRVFERLHAQEAYPGTGIGLAIVRKGAERMGGSCGVEANPGGGSRFWVELPKQENA</sequence>
<dbReference type="InterPro" id="IPR005467">
    <property type="entry name" value="His_kinase_dom"/>
</dbReference>
<feature type="transmembrane region" description="Helical" evidence="15">
    <location>
        <begin position="105"/>
        <end position="129"/>
    </location>
</feature>
<dbReference type="SUPFAM" id="SSF55874">
    <property type="entry name" value="ATPase domain of HSP90 chaperone/DNA topoisomerase II/histidine kinase"/>
    <property type="match status" value="1"/>
</dbReference>
<keyword evidence="20" id="KW-1185">Reference proteome</keyword>
<dbReference type="AlphaFoldDB" id="A0A4U1IYI3"/>
<evidence type="ECO:0000256" key="14">
    <source>
        <dbReference type="SAM" id="MobiDB-lite"/>
    </source>
</evidence>
<dbReference type="InterPro" id="IPR013655">
    <property type="entry name" value="PAS_fold_3"/>
</dbReference>
<evidence type="ECO:0000256" key="8">
    <source>
        <dbReference type="ARBA" id="ARBA00022777"/>
    </source>
</evidence>
<dbReference type="CDD" id="cd00130">
    <property type="entry name" value="PAS"/>
    <property type="match status" value="3"/>
</dbReference>
<dbReference type="SMART" id="SM00091">
    <property type="entry name" value="PAS"/>
    <property type="match status" value="3"/>
</dbReference>
<organism evidence="19 20">
    <name type="scientific">Polyangium fumosum</name>
    <dbReference type="NCBI Taxonomy" id="889272"/>
    <lineage>
        <taxon>Bacteria</taxon>
        <taxon>Pseudomonadati</taxon>
        <taxon>Myxococcota</taxon>
        <taxon>Polyangia</taxon>
        <taxon>Polyangiales</taxon>
        <taxon>Polyangiaceae</taxon>
        <taxon>Polyangium</taxon>
    </lineage>
</organism>
<feature type="domain" description="PAS" evidence="17">
    <location>
        <begin position="409"/>
        <end position="453"/>
    </location>
</feature>
<dbReference type="Pfam" id="PF13493">
    <property type="entry name" value="DUF4118"/>
    <property type="match status" value="1"/>
</dbReference>
<comment type="subcellular location">
    <subcellularLocation>
        <location evidence="2">Membrane</location>
        <topology evidence="2">Multi-pass membrane protein</topology>
    </subcellularLocation>
</comment>
<dbReference type="InterPro" id="IPR000014">
    <property type="entry name" value="PAS"/>
</dbReference>
<dbReference type="CDD" id="cd00082">
    <property type="entry name" value="HisKA"/>
    <property type="match status" value="1"/>
</dbReference>
<evidence type="ECO:0000259" key="16">
    <source>
        <dbReference type="PROSITE" id="PS50109"/>
    </source>
</evidence>
<dbReference type="InterPro" id="IPR013656">
    <property type="entry name" value="PAS_4"/>
</dbReference>
<evidence type="ECO:0000259" key="17">
    <source>
        <dbReference type="PROSITE" id="PS50112"/>
    </source>
</evidence>
<feature type="domain" description="PAS" evidence="17">
    <location>
        <begin position="150"/>
        <end position="223"/>
    </location>
</feature>
<evidence type="ECO:0000256" key="7">
    <source>
        <dbReference type="ARBA" id="ARBA00022741"/>
    </source>
</evidence>
<gene>
    <name evidence="19" type="ORF">E8A74_36815</name>
</gene>
<evidence type="ECO:0000256" key="13">
    <source>
        <dbReference type="SAM" id="Coils"/>
    </source>
</evidence>
<evidence type="ECO:0000256" key="10">
    <source>
        <dbReference type="ARBA" id="ARBA00022989"/>
    </source>
</evidence>
<accession>A0A4U1IYI3</accession>
<dbReference type="RefSeq" id="WP_136933776.1">
    <property type="nucleotide sequence ID" value="NZ_SSMQ01000054.1"/>
</dbReference>
<dbReference type="SMART" id="SM00387">
    <property type="entry name" value="HATPase_c"/>
    <property type="match status" value="1"/>
</dbReference>
<dbReference type="SUPFAM" id="SSF47384">
    <property type="entry name" value="Homodimeric domain of signal transducing histidine kinase"/>
    <property type="match status" value="1"/>
</dbReference>
<feature type="transmembrane region" description="Helical" evidence="15">
    <location>
        <begin position="34"/>
        <end position="54"/>
    </location>
</feature>
<feature type="domain" description="PAC" evidence="18">
    <location>
        <begin position="356"/>
        <end position="408"/>
    </location>
</feature>
<dbReference type="InterPro" id="IPR035965">
    <property type="entry name" value="PAS-like_dom_sf"/>
</dbReference>
<dbReference type="InterPro" id="IPR036890">
    <property type="entry name" value="HATPase_C_sf"/>
</dbReference>
<reference evidence="19 20" key="1">
    <citation type="submission" date="2019-04" db="EMBL/GenBank/DDBJ databases">
        <authorList>
            <person name="Li Y."/>
            <person name="Wang J."/>
        </authorList>
    </citation>
    <scope>NUCLEOTIDE SEQUENCE [LARGE SCALE GENOMIC DNA]</scope>
    <source>
        <strain evidence="19 20">DSM 14668</strain>
    </source>
</reference>
<feature type="region of interest" description="Disordered" evidence="14">
    <location>
        <begin position="1"/>
        <end position="27"/>
    </location>
</feature>
<comment type="caution">
    <text evidence="19">The sequence shown here is derived from an EMBL/GenBank/DDBJ whole genome shotgun (WGS) entry which is preliminary data.</text>
</comment>
<evidence type="ECO:0000256" key="11">
    <source>
        <dbReference type="ARBA" id="ARBA00023012"/>
    </source>
</evidence>
<dbReference type="PROSITE" id="PS50109">
    <property type="entry name" value="HIS_KIN"/>
    <property type="match status" value="1"/>
</dbReference>
<dbReference type="GO" id="GO:0000155">
    <property type="term" value="F:phosphorelay sensor kinase activity"/>
    <property type="evidence" value="ECO:0007669"/>
    <property type="project" value="InterPro"/>
</dbReference>
<keyword evidence="7" id="KW-0547">Nucleotide-binding</keyword>
<evidence type="ECO:0000256" key="5">
    <source>
        <dbReference type="ARBA" id="ARBA00022679"/>
    </source>
</evidence>
<keyword evidence="6 15" id="KW-0812">Transmembrane</keyword>
<evidence type="ECO:0000256" key="12">
    <source>
        <dbReference type="ARBA" id="ARBA00023136"/>
    </source>
</evidence>
<protein>
    <recommendedName>
        <fullName evidence="3">histidine kinase</fullName>
        <ecNumber evidence="3">2.7.13.3</ecNumber>
    </recommendedName>
</protein>
<dbReference type="Pfam" id="PF00512">
    <property type="entry name" value="HisKA"/>
    <property type="match status" value="1"/>
</dbReference>
<keyword evidence="4" id="KW-0597">Phosphoprotein</keyword>
<dbReference type="Pfam" id="PF08447">
    <property type="entry name" value="PAS_3"/>
    <property type="match status" value="1"/>
</dbReference>
<feature type="transmembrane region" description="Helical" evidence="15">
    <location>
        <begin position="66"/>
        <end position="99"/>
    </location>
</feature>
<dbReference type="EMBL" id="SSMQ01000054">
    <property type="protein sequence ID" value="TKC99646.1"/>
    <property type="molecule type" value="Genomic_DNA"/>
</dbReference>
<dbReference type="GO" id="GO:0006355">
    <property type="term" value="P:regulation of DNA-templated transcription"/>
    <property type="evidence" value="ECO:0007669"/>
    <property type="project" value="InterPro"/>
</dbReference>
<dbReference type="InterPro" id="IPR052162">
    <property type="entry name" value="Sensor_kinase/Photoreceptor"/>
</dbReference>
<comment type="catalytic activity">
    <reaction evidence="1">
        <text>ATP + protein L-histidine = ADP + protein N-phospho-L-histidine.</text>
        <dbReference type="EC" id="2.7.13.3"/>
    </reaction>
</comment>
<dbReference type="NCBIfam" id="TIGR00229">
    <property type="entry name" value="sensory_box"/>
    <property type="match status" value="3"/>
</dbReference>
<dbReference type="InterPro" id="IPR003661">
    <property type="entry name" value="HisK_dim/P_dom"/>
</dbReference>
<dbReference type="SMART" id="SM00388">
    <property type="entry name" value="HisKA"/>
    <property type="match status" value="1"/>
</dbReference>
<dbReference type="PROSITE" id="PS50112">
    <property type="entry name" value="PAS"/>
    <property type="match status" value="3"/>
</dbReference>
<dbReference type="InterPro" id="IPR004358">
    <property type="entry name" value="Sig_transdc_His_kin-like_C"/>
</dbReference>
<dbReference type="PROSITE" id="PS50113">
    <property type="entry name" value="PAC"/>
    <property type="match status" value="3"/>
</dbReference>
<feature type="compositionally biased region" description="Low complexity" evidence="14">
    <location>
        <begin position="7"/>
        <end position="21"/>
    </location>
</feature>
<evidence type="ECO:0000256" key="6">
    <source>
        <dbReference type="ARBA" id="ARBA00022692"/>
    </source>
</evidence>
<dbReference type="Pfam" id="PF02518">
    <property type="entry name" value="HATPase_c"/>
    <property type="match status" value="1"/>
</dbReference>
<keyword evidence="8" id="KW-0418">Kinase</keyword>